<accession>A0ABY5K4W1</accession>
<dbReference type="InterPro" id="IPR011712">
    <property type="entry name" value="Sig_transdc_His_kin_sub3_dim/P"/>
</dbReference>
<keyword evidence="5" id="KW-0547">Nucleotide-binding</keyword>
<dbReference type="EC" id="2.7.13.3" evidence="2"/>
<evidence type="ECO:0000256" key="4">
    <source>
        <dbReference type="ARBA" id="ARBA00022679"/>
    </source>
</evidence>
<evidence type="ECO:0000256" key="3">
    <source>
        <dbReference type="ARBA" id="ARBA00022553"/>
    </source>
</evidence>
<dbReference type="EMBL" id="CP101989">
    <property type="protein sequence ID" value="UUI65487.1"/>
    <property type="molecule type" value="Genomic_DNA"/>
</dbReference>
<sequence>MTGRPAAYRRRPTDVVPLAVWALSVALVSASVVLNQADPAAARGVPGFGQAAWWWAVAVMALQAGALARWGDHPRAALLAVAAGVPALFVLGDAIGSGLLVVMVAAYRAVLARPARRLLPSLLGAAVLVALGVTASVVRTGAEGWIVLIGGPLQALAAVGLPAVLGSVLASRRDALDALAATAQAQHRERDALVQVAVERERTAMARELHDIAAHHLSGIAVMTGAIGRQIDVDPEGAKVAVAQVREQSTAMLRDLRNLVVLLRDVDTPPEPGGQVRMETLAGIDDLVARAEESGARVALEKVGPVAQVAASGAVGPLAQLAAYRVVQEALANAARHAPGAPCEVRLDAGEEGRVEVVVRNSRPDPGEVPGHHDPGYGLVGMHERAELTGASLRYGRTLDGGWQVTLSVPTAAGPSTSEGQDR</sequence>
<organism evidence="12 13">
    <name type="scientific">Cellulomonas wangsupingiae</name>
    <dbReference type="NCBI Taxonomy" id="2968085"/>
    <lineage>
        <taxon>Bacteria</taxon>
        <taxon>Bacillati</taxon>
        <taxon>Actinomycetota</taxon>
        <taxon>Actinomycetes</taxon>
        <taxon>Micrococcales</taxon>
        <taxon>Cellulomonadaceae</taxon>
        <taxon>Cellulomonas</taxon>
    </lineage>
</organism>
<dbReference type="SUPFAM" id="SSF55874">
    <property type="entry name" value="ATPase domain of HSP90 chaperone/DNA topoisomerase II/histidine kinase"/>
    <property type="match status" value="1"/>
</dbReference>
<evidence type="ECO:0000256" key="7">
    <source>
        <dbReference type="ARBA" id="ARBA00022840"/>
    </source>
</evidence>
<feature type="transmembrane region" description="Helical" evidence="9">
    <location>
        <begin position="77"/>
        <end position="106"/>
    </location>
</feature>
<gene>
    <name evidence="12" type="ORF">NP075_01725</name>
</gene>
<dbReference type="Pfam" id="PF07730">
    <property type="entry name" value="HisKA_3"/>
    <property type="match status" value="1"/>
</dbReference>
<evidence type="ECO:0000256" key="8">
    <source>
        <dbReference type="ARBA" id="ARBA00023012"/>
    </source>
</evidence>
<keyword evidence="4" id="KW-0808">Transferase</keyword>
<dbReference type="PANTHER" id="PTHR24421">
    <property type="entry name" value="NITRATE/NITRITE SENSOR PROTEIN NARX-RELATED"/>
    <property type="match status" value="1"/>
</dbReference>
<comment type="catalytic activity">
    <reaction evidence="1">
        <text>ATP + protein L-histidine = ADP + protein N-phospho-L-histidine.</text>
        <dbReference type="EC" id="2.7.13.3"/>
    </reaction>
</comment>
<evidence type="ECO:0000256" key="2">
    <source>
        <dbReference type="ARBA" id="ARBA00012438"/>
    </source>
</evidence>
<evidence type="ECO:0000313" key="12">
    <source>
        <dbReference type="EMBL" id="UUI65487.1"/>
    </source>
</evidence>
<protein>
    <recommendedName>
        <fullName evidence="2">histidine kinase</fullName>
        <ecNumber evidence="2">2.7.13.3</ecNumber>
    </recommendedName>
</protein>
<keyword evidence="9" id="KW-1133">Transmembrane helix</keyword>
<evidence type="ECO:0000256" key="6">
    <source>
        <dbReference type="ARBA" id="ARBA00022777"/>
    </source>
</evidence>
<keyword evidence="9" id="KW-0812">Transmembrane</keyword>
<dbReference type="Gene3D" id="3.30.565.10">
    <property type="entry name" value="Histidine kinase-like ATPase, C-terminal domain"/>
    <property type="match status" value="1"/>
</dbReference>
<keyword evidence="7" id="KW-0067">ATP-binding</keyword>
<dbReference type="InterPro" id="IPR003594">
    <property type="entry name" value="HATPase_dom"/>
</dbReference>
<keyword evidence="9" id="KW-0472">Membrane</keyword>
<keyword evidence="3" id="KW-0597">Phosphoprotein</keyword>
<dbReference type="GO" id="GO:0016301">
    <property type="term" value="F:kinase activity"/>
    <property type="evidence" value="ECO:0007669"/>
    <property type="project" value="UniProtKB-KW"/>
</dbReference>
<dbReference type="PANTHER" id="PTHR24421:SF10">
    <property type="entry name" value="NITRATE_NITRITE SENSOR PROTEIN NARQ"/>
    <property type="match status" value="1"/>
</dbReference>
<name>A0ABY5K4W1_9CELL</name>
<keyword evidence="8" id="KW-0902">Two-component regulatory system</keyword>
<dbReference type="InterPro" id="IPR036890">
    <property type="entry name" value="HATPase_C_sf"/>
</dbReference>
<feature type="domain" description="Signal transduction histidine kinase subgroup 3 dimerisation and phosphoacceptor" evidence="11">
    <location>
        <begin position="201"/>
        <end position="266"/>
    </location>
</feature>
<dbReference type="RefSeq" id="WP_227564768.1">
    <property type="nucleotide sequence ID" value="NZ_CP101989.1"/>
</dbReference>
<dbReference type="Proteomes" id="UP001317322">
    <property type="component" value="Chromosome"/>
</dbReference>
<dbReference type="CDD" id="cd16917">
    <property type="entry name" value="HATPase_UhpB-NarQ-NarX-like"/>
    <property type="match status" value="1"/>
</dbReference>
<dbReference type="Pfam" id="PF02518">
    <property type="entry name" value="HATPase_c"/>
    <property type="match status" value="1"/>
</dbReference>
<evidence type="ECO:0000256" key="5">
    <source>
        <dbReference type="ARBA" id="ARBA00022741"/>
    </source>
</evidence>
<dbReference type="InterPro" id="IPR050482">
    <property type="entry name" value="Sensor_HK_TwoCompSys"/>
</dbReference>
<keyword evidence="13" id="KW-1185">Reference proteome</keyword>
<keyword evidence="6 12" id="KW-0418">Kinase</keyword>
<feature type="transmembrane region" description="Helical" evidence="9">
    <location>
        <begin position="145"/>
        <end position="165"/>
    </location>
</feature>
<feature type="domain" description="Histidine kinase/HSP90-like ATPase" evidence="10">
    <location>
        <begin position="322"/>
        <end position="411"/>
    </location>
</feature>
<feature type="transmembrane region" description="Helical" evidence="9">
    <location>
        <begin position="118"/>
        <end position="138"/>
    </location>
</feature>
<evidence type="ECO:0000313" key="13">
    <source>
        <dbReference type="Proteomes" id="UP001317322"/>
    </source>
</evidence>
<reference evidence="12 13" key="1">
    <citation type="submission" date="2022-07" db="EMBL/GenBank/DDBJ databases">
        <title>Novel species in genus cellulomonas.</title>
        <authorList>
            <person name="Ye L."/>
        </authorList>
    </citation>
    <scope>NUCLEOTIDE SEQUENCE [LARGE SCALE GENOMIC DNA]</scope>
    <source>
        <strain evidence="13">zg-Y908</strain>
    </source>
</reference>
<evidence type="ECO:0000256" key="1">
    <source>
        <dbReference type="ARBA" id="ARBA00000085"/>
    </source>
</evidence>
<evidence type="ECO:0000259" key="10">
    <source>
        <dbReference type="Pfam" id="PF02518"/>
    </source>
</evidence>
<evidence type="ECO:0000259" key="11">
    <source>
        <dbReference type="Pfam" id="PF07730"/>
    </source>
</evidence>
<feature type="transmembrane region" description="Helical" evidence="9">
    <location>
        <begin position="52"/>
        <end position="70"/>
    </location>
</feature>
<proteinExistence type="predicted"/>
<evidence type="ECO:0000256" key="9">
    <source>
        <dbReference type="SAM" id="Phobius"/>
    </source>
</evidence>
<dbReference type="Gene3D" id="1.20.5.1930">
    <property type="match status" value="1"/>
</dbReference>